<keyword evidence="1" id="KW-1133">Transmembrane helix</keyword>
<reference evidence="2" key="3">
    <citation type="submission" date="2025-08" db="UniProtKB">
        <authorList>
            <consortium name="Ensembl"/>
        </authorList>
    </citation>
    <scope>IDENTIFICATION</scope>
    <source>
        <strain evidence="2">HNI</strain>
    </source>
</reference>
<dbReference type="Proteomes" id="UP000265180">
    <property type="component" value="Chromosome 19"/>
</dbReference>
<keyword evidence="1" id="KW-0812">Transmembrane</keyword>
<reference evidence="2" key="4">
    <citation type="submission" date="2025-09" db="UniProtKB">
        <authorList>
            <consortium name="Ensembl"/>
        </authorList>
    </citation>
    <scope>IDENTIFICATION</scope>
    <source>
        <strain evidence="2">HNI</strain>
    </source>
</reference>
<organism evidence="2 3">
    <name type="scientific">Oryzias latipes</name>
    <name type="common">Japanese rice fish</name>
    <name type="synonym">Japanese killifish</name>
    <dbReference type="NCBI Taxonomy" id="8090"/>
    <lineage>
        <taxon>Eukaryota</taxon>
        <taxon>Metazoa</taxon>
        <taxon>Chordata</taxon>
        <taxon>Craniata</taxon>
        <taxon>Vertebrata</taxon>
        <taxon>Euteleostomi</taxon>
        <taxon>Actinopterygii</taxon>
        <taxon>Neopterygii</taxon>
        <taxon>Teleostei</taxon>
        <taxon>Neoteleostei</taxon>
        <taxon>Acanthomorphata</taxon>
        <taxon>Ovalentaria</taxon>
        <taxon>Atherinomorphae</taxon>
        <taxon>Beloniformes</taxon>
        <taxon>Adrianichthyidae</taxon>
        <taxon>Oryziinae</taxon>
        <taxon>Oryzias</taxon>
    </lineage>
</organism>
<protein>
    <submittedName>
        <fullName evidence="2">Uncharacterized protein</fullName>
    </submittedName>
</protein>
<accession>A0A3P9M639</accession>
<evidence type="ECO:0000256" key="1">
    <source>
        <dbReference type="SAM" id="Phobius"/>
    </source>
</evidence>
<reference evidence="2 3" key="2">
    <citation type="submission" date="2017-04" db="EMBL/GenBank/DDBJ databases">
        <title>CpG methylation of centromeres and impact of large insertions on vertebrate speciation.</title>
        <authorList>
            <person name="Ichikawa K."/>
            <person name="Yoshimura J."/>
            <person name="Morishita S."/>
        </authorList>
    </citation>
    <scope>NUCLEOTIDE SEQUENCE</scope>
    <source>
        <strain evidence="2 3">HNI</strain>
    </source>
</reference>
<feature type="transmembrane region" description="Helical" evidence="1">
    <location>
        <begin position="248"/>
        <end position="267"/>
    </location>
</feature>
<keyword evidence="1" id="KW-0472">Membrane</keyword>
<reference key="1">
    <citation type="journal article" date="2007" name="Nature">
        <title>The medaka draft genome and insights into vertebrate genome evolution.</title>
        <authorList>
            <person name="Kasahara M."/>
            <person name="Naruse K."/>
            <person name="Sasaki S."/>
            <person name="Nakatani Y."/>
            <person name="Qu W."/>
            <person name="Ahsan B."/>
            <person name="Yamada T."/>
            <person name="Nagayasu Y."/>
            <person name="Doi K."/>
            <person name="Kasai Y."/>
            <person name="Jindo T."/>
            <person name="Kobayashi D."/>
            <person name="Shimada A."/>
            <person name="Toyoda A."/>
            <person name="Kuroki Y."/>
            <person name="Fujiyama A."/>
            <person name="Sasaki T."/>
            <person name="Shimizu A."/>
            <person name="Asakawa S."/>
            <person name="Shimizu N."/>
            <person name="Hashimoto S."/>
            <person name="Yang J."/>
            <person name="Lee Y."/>
            <person name="Matsushima K."/>
            <person name="Sugano S."/>
            <person name="Sakaizumi M."/>
            <person name="Narita T."/>
            <person name="Ohishi K."/>
            <person name="Haga S."/>
            <person name="Ohta F."/>
            <person name="Nomoto H."/>
            <person name="Nogata K."/>
            <person name="Morishita T."/>
            <person name="Endo T."/>
            <person name="Shin-I T."/>
            <person name="Takeda H."/>
            <person name="Morishita S."/>
            <person name="Kohara Y."/>
        </authorList>
    </citation>
    <scope>NUCLEOTIDE SEQUENCE [LARGE SCALE GENOMIC DNA]</scope>
    <source>
        <strain>Hd-rR</strain>
    </source>
</reference>
<sequence length="269" mass="29662">MDTSEDHKSLKKKGSDHCLVGLDDPTPNVKVPRIAQGLRSPFSMQWLGDLQVYRSSLQRTHMRCFLSVRRVLILKYNIEGSFLHIVPISEQKSSFFLGDFLTFLQIADCLIVVLQLQVTLAQEEVGFNRLTIQLQCMLTICQSLVILLQLHVAEGPVGVSIYAQTVYFTIARGSILVLAAEEKPVPLLLELLRGGTLLRAAASQPSSSVYLSRPNGCPTHQLAQLPVTLATRPGSCPAPLAQLKSCPFLVTSFLNACVVVFLFGITLHY</sequence>
<name>A0A3P9M639_ORYLA</name>
<evidence type="ECO:0000313" key="3">
    <source>
        <dbReference type="Proteomes" id="UP000265180"/>
    </source>
</evidence>
<dbReference type="AlphaFoldDB" id="A0A3P9M639"/>
<dbReference type="Ensembl" id="ENSORLT00020017733.1">
    <property type="protein sequence ID" value="ENSORLP00020028419.1"/>
    <property type="gene ID" value="ENSORLG00020011884.1"/>
</dbReference>
<proteinExistence type="predicted"/>
<evidence type="ECO:0000313" key="2">
    <source>
        <dbReference type="Ensembl" id="ENSORLP00020028419.1"/>
    </source>
</evidence>